<comment type="caution">
    <text evidence="1">The sequence shown here is derived from an EMBL/GenBank/DDBJ whole genome shotgun (WGS) entry which is preliminary data.</text>
</comment>
<dbReference type="AlphaFoldDB" id="A0A4Q7VPQ4"/>
<dbReference type="Proteomes" id="UP000293398">
    <property type="component" value="Unassembled WGS sequence"/>
</dbReference>
<proteinExistence type="predicted"/>
<dbReference type="EMBL" id="SHKO01000001">
    <property type="protein sequence ID" value="RZT98342.1"/>
    <property type="molecule type" value="Genomic_DNA"/>
</dbReference>
<accession>A0A4Q7VPQ4</accession>
<sequence>MEWRSATGSLISVTFNQAMCWRASNLLRIKLERVSYIEDTPLIQKYRASLKYPQHPPTRISTQATFLPLAASR</sequence>
<name>A0A4Q7VPQ4_9BURK</name>
<evidence type="ECO:0000313" key="1">
    <source>
        <dbReference type="EMBL" id="RZT98342.1"/>
    </source>
</evidence>
<gene>
    <name evidence="1" type="ORF">EV681_0118</name>
</gene>
<evidence type="ECO:0000313" key="2">
    <source>
        <dbReference type="Proteomes" id="UP000293398"/>
    </source>
</evidence>
<protein>
    <submittedName>
        <fullName evidence="1">Uncharacterized protein</fullName>
    </submittedName>
</protein>
<organism evidence="1 2">
    <name type="scientific">Advenella incenata</name>
    <dbReference type="NCBI Taxonomy" id="267800"/>
    <lineage>
        <taxon>Bacteria</taxon>
        <taxon>Pseudomonadati</taxon>
        <taxon>Pseudomonadota</taxon>
        <taxon>Betaproteobacteria</taxon>
        <taxon>Burkholderiales</taxon>
        <taxon>Alcaligenaceae</taxon>
    </lineage>
</organism>
<reference evidence="1 2" key="1">
    <citation type="submission" date="2019-02" db="EMBL/GenBank/DDBJ databases">
        <title>Genomic Encyclopedia of Type Strains, Phase IV (KMG-IV): sequencing the most valuable type-strain genomes for metagenomic binning, comparative biology and taxonomic classification.</title>
        <authorList>
            <person name="Goeker M."/>
        </authorList>
    </citation>
    <scope>NUCLEOTIDE SEQUENCE [LARGE SCALE GENOMIC DNA]</scope>
    <source>
        <strain evidence="1 2">DSM 23814</strain>
    </source>
</reference>
<keyword evidence="2" id="KW-1185">Reference proteome</keyword>